<protein>
    <submittedName>
        <fullName evidence="1">AAA domain protein</fullName>
    </submittedName>
</protein>
<proteinExistence type="predicted"/>
<reference evidence="1" key="1">
    <citation type="submission" date="2024-03" db="EMBL/GenBank/DDBJ databases">
        <title>Diverse circular DNA viruses in blood, oral, and fecal samples of captive lemurs.</title>
        <authorList>
            <person name="Paietta E.N."/>
            <person name="Kraberger S."/>
            <person name="Lund M.C."/>
            <person name="Custer J.M."/>
            <person name="Vargas K.M."/>
            <person name="Ehmke E.E."/>
            <person name="Yoder A.D."/>
            <person name="Varsani A."/>
        </authorList>
    </citation>
    <scope>NUCLEOTIDE SEQUENCE</scope>
    <source>
        <strain evidence="1">Duke_24FS_1</strain>
    </source>
</reference>
<dbReference type="EMBL" id="PP511520">
    <property type="protein sequence ID" value="XCD04881.1"/>
    <property type="molecule type" value="Genomic_DNA"/>
</dbReference>
<sequence>MGKMMIVVGPTGSGKTRSVKNLNPESTVIINVTNKPLPFRGSEKIFSEDKDNLLHLTAWDSIASTIQTISDEGPHIKYIIIDDARYIMEKELFQKVNVVGYSKFTEIALHFQTIMETVENARRDLIVCMMMHDDDVVNDKAIVGKKCKTVGRMVDEHYNPLEVVAICLYCSPSFGKDGKPEFKFYTHKMRLNGVEIPAKTPEDMFSEDTIPNDLNIVFKAIEEYY</sequence>
<name>A0AAU8AY52_9CAUD</name>
<accession>A0AAU8AY52</accession>
<evidence type="ECO:0000313" key="1">
    <source>
        <dbReference type="EMBL" id="XCD04881.1"/>
    </source>
</evidence>
<organism evidence="1">
    <name type="scientific">Dulem virus 41</name>
    <dbReference type="NCBI Taxonomy" id="3145759"/>
    <lineage>
        <taxon>Viruses</taxon>
        <taxon>Duplodnaviria</taxon>
        <taxon>Heunggongvirae</taxon>
        <taxon>Uroviricota</taxon>
        <taxon>Caudoviricetes</taxon>
    </lineage>
</organism>